<evidence type="ECO:0000313" key="1">
    <source>
        <dbReference type="EMBL" id="CAG8710171.1"/>
    </source>
</evidence>
<evidence type="ECO:0000313" key="2">
    <source>
        <dbReference type="Proteomes" id="UP000789901"/>
    </source>
</evidence>
<comment type="caution">
    <text evidence="1">The sequence shown here is derived from an EMBL/GenBank/DDBJ whole genome shotgun (WGS) entry which is preliminary data.</text>
</comment>
<reference evidence="1 2" key="1">
    <citation type="submission" date="2021-06" db="EMBL/GenBank/DDBJ databases">
        <authorList>
            <person name="Kallberg Y."/>
            <person name="Tangrot J."/>
            <person name="Rosling A."/>
        </authorList>
    </citation>
    <scope>NUCLEOTIDE SEQUENCE [LARGE SCALE GENOMIC DNA]</scope>
    <source>
        <strain evidence="1 2">120-4 pot B 10/14</strain>
    </source>
</reference>
<name>A0ABN7UZV1_GIGMA</name>
<keyword evidence="2" id="KW-1185">Reference proteome</keyword>
<dbReference type="Proteomes" id="UP000789901">
    <property type="component" value="Unassembled WGS sequence"/>
</dbReference>
<accession>A0ABN7UZV1</accession>
<dbReference type="EMBL" id="CAJVQB010007850">
    <property type="protein sequence ID" value="CAG8710171.1"/>
    <property type="molecule type" value="Genomic_DNA"/>
</dbReference>
<gene>
    <name evidence="1" type="ORF">GMARGA_LOCUS12686</name>
</gene>
<protein>
    <submittedName>
        <fullName evidence="1">45719_t:CDS:1</fullName>
    </submittedName>
</protein>
<proteinExistence type="predicted"/>
<sequence length="476" mass="55285">MQNKIHEYFSRKASDWEILSFLDESGIEPFDRSIDVYIKSLNNIIASEQQGKRSEKARILLKMYKEEPRNDYKLARKWAMRKLDNDNSVYFYNPTMTITTNSVVGVSNNGVSNNGTFNSISKRDKKDDDFDNKQVIKRTKYTTPPQPLNKIYNLRPPTDKTSDIKNTTFSSASTDTSYVPCFDSPTSENSIKTKKPYYIDYFIGLGNVEWELIENDTRWIVNDVDISVICVKYRDSIIEKCKARTILNSDEELALSHVFLFREENLQGLREFFDDELWHCIFSEIRTQYSYIEIPECVFDLCATVVKIASKQQDPRQRRNQIKSYLRSYKTNGEFEEIMHDILYNLSNSYQNSFVKTNKIEDTHSHNYLDSVIKPFFPEGKKTTMDWANRTSESSAWIKKQFDPTLPGSKPDFTIRTTNPKKFIELMFAEMKPPNARSNLVNEDLVSLGKMMRASLDKSLEDGVDIVICGLHVIGK</sequence>
<organism evidence="1 2">
    <name type="scientific">Gigaspora margarita</name>
    <dbReference type="NCBI Taxonomy" id="4874"/>
    <lineage>
        <taxon>Eukaryota</taxon>
        <taxon>Fungi</taxon>
        <taxon>Fungi incertae sedis</taxon>
        <taxon>Mucoromycota</taxon>
        <taxon>Glomeromycotina</taxon>
        <taxon>Glomeromycetes</taxon>
        <taxon>Diversisporales</taxon>
        <taxon>Gigasporaceae</taxon>
        <taxon>Gigaspora</taxon>
    </lineage>
</organism>